<sequence>MNNPRRFTPGTSRPSAPTTPRSANKVLPTPPTSAIPVFRVPDDSAEGANTTSRPETGSMASAQPGVRPKLPIEGFAKNRRIQPDGNVRGANSPARPSRVPVHSTTNADYSARPQRIFGQSNGLLPSLSPPPLSPALLTRSIHQGFPRPFSPPEDQDNARNLDINQENELDPLGTHTSASGALDSTPVYQRAPQAHSSSRQASIRRQNTPIMSFQEDFDESGMESPSPSKRPATGDHGDQAPNKRMRSVLDHSHDQNLHGDRYLSQEQPLSTAPHASQVSLPHGYYSTTLEAYIEAHQSEWIAAQKRWETCTMEEWQNGPKGTYHPKCMRSRLLPGPTMTELAAELDKVMSMVKTFMAKRMEVYAGINNDVQAHKARLDGRDTQLGKEKERLIKQAGGLAGGFIPS</sequence>
<feature type="compositionally biased region" description="Polar residues" evidence="1">
    <location>
        <begin position="47"/>
        <end position="61"/>
    </location>
</feature>
<proteinExistence type="predicted"/>
<dbReference type="Proteomes" id="UP000059188">
    <property type="component" value="Unassembled WGS sequence"/>
</dbReference>
<evidence type="ECO:0000313" key="2">
    <source>
        <dbReference type="EMBL" id="CEL57473.1"/>
    </source>
</evidence>
<organism evidence="2 3">
    <name type="scientific">Thanatephorus cucumeris (strain AG1-IB / isolate 7/3/14)</name>
    <name type="common">Lettuce bottom rot fungus</name>
    <name type="synonym">Rhizoctonia solani</name>
    <dbReference type="NCBI Taxonomy" id="1108050"/>
    <lineage>
        <taxon>Eukaryota</taxon>
        <taxon>Fungi</taxon>
        <taxon>Dikarya</taxon>
        <taxon>Basidiomycota</taxon>
        <taxon>Agaricomycotina</taxon>
        <taxon>Agaricomycetes</taxon>
        <taxon>Cantharellales</taxon>
        <taxon>Ceratobasidiaceae</taxon>
        <taxon>Rhizoctonia</taxon>
        <taxon>Rhizoctonia solani AG-1</taxon>
    </lineage>
</organism>
<dbReference type="OrthoDB" id="3261714at2759"/>
<evidence type="ECO:0000256" key="1">
    <source>
        <dbReference type="SAM" id="MobiDB-lite"/>
    </source>
</evidence>
<gene>
    <name evidence="2" type="ORF">RSOLAG1IB_02213</name>
</gene>
<accession>A0A0B7FMM0</accession>
<feature type="region of interest" description="Disordered" evidence="1">
    <location>
        <begin position="1"/>
        <end position="159"/>
    </location>
</feature>
<name>A0A0B7FMM0_THACB</name>
<dbReference type="EMBL" id="LN679102">
    <property type="protein sequence ID" value="CEL57473.1"/>
    <property type="molecule type" value="Genomic_DNA"/>
</dbReference>
<evidence type="ECO:0000313" key="3">
    <source>
        <dbReference type="Proteomes" id="UP000059188"/>
    </source>
</evidence>
<dbReference type="AlphaFoldDB" id="A0A0B7FMM0"/>
<reference evidence="2 3" key="1">
    <citation type="submission" date="2014-11" db="EMBL/GenBank/DDBJ databases">
        <authorList>
            <person name="Wibberg Daniel"/>
        </authorList>
    </citation>
    <scope>NUCLEOTIDE SEQUENCE [LARGE SCALE GENOMIC DNA]</scope>
    <source>
        <strain evidence="2">Rhizoctonia solani AG1-IB 7/3/14</strain>
    </source>
</reference>
<feature type="region of interest" description="Disordered" evidence="1">
    <location>
        <begin position="187"/>
        <end position="243"/>
    </location>
</feature>
<evidence type="ECO:0008006" key="4">
    <source>
        <dbReference type="Google" id="ProtNLM"/>
    </source>
</evidence>
<feature type="compositionally biased region" description="Polar residues" evidence="1">
    <location>
        <begin position="1"/>
        <end position="22"/>
    </location>
</feature>
<keyword evidence="3" id="KW-1185">Reference proteome</keyword>
<feature type="compositionally biased region" description="Polar residues" evidence="1">
    <location>
        <begin position="194"/>
        <end position="211"/>
    </location>
</feature>
<protein>
    <recommendedName>
        <fullName evidence="4">Extracellular mutant protein 11 C-terminal domain-containing protein</fullName>
    </recommendedName>
</protein>